<dbReference type="Pfam" id="PF22725">
    <property type="entry name" value="GFO_IDH_MocA_C3"/>
    <property type="match status" value="1"/>
</dbReference>
<keyword evidence="5" id="KW-1185">Reference proteome</keyword>
<name>A0ABT9YRS9_9STRE</name>
<dbReference type="Pfam" id="PF01408">
    <property type="entry name" value="GFO_IDH_MocA"/>
    <property type="match status" value="1"/>
</dbReference>
<dbReference type="PANTHER" id="PTHR43818:SF11">
    <property type="entry name" value="BCDNA.GH03377"/>
    <property type="match status" value="1"/>
</dbReference>
<protein>
    <submittedName>
        <fullName evidence="4">Dehydrogenase</fullName>
    </submittedName>
</protein>
<organism evidence="4 5">
    <name type="scientific">Streptococcus moroccensis</name>
    <dbReference type="NCBI Taxonomy" id="1451356"/>
    <lineage>
        <taxon>Bacteria</taxon>
        <taxon>Bacillati</taxon>
        <taxon>Bacillota</taxon>
        <taxon>Bacilli</taxon>
        <taxon>Lactobacillales</taxon>
        <taxon>Streptococcaceae</taxon>
        <taxon>Streptococcus</taxon>
    </lineage>
</organism>
<evidence type="ECO:0000256" key="1">
    <source>
        <dbReference type="ARBA" id="ARBA00023002"/>
    </source>
</evidence>
<dbReference type="EMBL" id="JAUSTM010000009">
    <property type="protein sequence ID" value="MDQ0222602.1"/>
    <property type="molecule type" value="Genomic_DNA"/>
</dbReference>
<dbReference type="PANTHER" id="PTHR43818">
    <property type="entry name" value="BCDNA.GH03377"/>
    <property type="match status" value="1"/>
</dbReference>
<dbReference type="SUPFAM" id="SSF55347">
    <property type="entry name" value="Glyceraldehyde-3-phosphate dehydrogenase-like, C-terminal domain"/>
    <property type="match status" value="1"/>
</dbReference>
<dbReference type="InterPro" id="IPR055170">
    <property type="entry name" value="GFO_IDH_MocA-like_dom"/>
</dbReference>
<sequence length="367" mass="41422">MEKIKIGIVGTGKTIGIAQMHIGAFKRMDSVEITALYDILPDFAKEYKERFELTNADVCSTYDELLSKVDAVIICTPNNTHVSYAVQAINAGKHVLCEKPFGTSAEDSLRALQYSKLTDKVCMIGFCYRGVPAFRYIKHLIDNKELGEVYYVRQSQGGNRIGNPDVKLEWRMQDILSGPGAVYDFGSHQLDIADWMLQKDYGEIVEVQAMKRTYIKERQEVFSNEYRAVTNDDVCVYNVVTDKGVLISNTVSRIGSETTMEVYGSKGHVIYNATRPFEVTLFAKDENNNYKAPAVVDVPEELYLEDANTPKEPFSINFYLQAKSFVEAIQSGKSFENTFDRGYYIQNLLDYVNESAEKGCTIVIGEE</sequence>
<dbReference type="SUPFAM" id="SSF51735">
    <property type="entry name" value="NAD(P)-binding Rossmann-fold domains"/>
    <property type="match status" value="1"/>
</dbReference>
<dbReference type="InterPro" id="IPR050463">
    <property type="entry name" value="Gfo/Idh/MocA_oxidrdct_glycsds"/>
</dbReference>
<dbReference type="RefSeq" id="WP_307121793.1">
    <property type="nucleotide sequence ID" value="NZ_JAUSTM010000009.1"/>
</dbReference>
<proteinExistence type="predicted"/>
<dbReference type="InterPro" id="IPR036291">
    <property type="entry name" value="NAD(P)-bd_dom_sf"/>
</dbReference>
<comment type="caution">
    <text evidence="4">The sequence shown here is derived from an EMBL/GenBank/DDBJ whole genome shotgun (WGS) entry which is preliminary data.</text>
</comment>
<dbReference type="Gene3D" id="3.30.360.10">
    <property type="entry name" value="Dihydrodipicolinate Reductase, domain 2"/>
    <property type="match status" value="1"/>
</dbReference>
<evidence type="ECO:0000313" key="4">
    <source>
        <dbReference type="EMBL" id="MDQ0222602.1"/>
    </source>
</evidence>
<accession>A0ABT9YRS9</accession>
<evidence type="ECO:0000259" key="3">
    <source>
        <dbReference type="Pfam" id="PF22725"/>
    </source>
</evidence>
<reference evidence="4 5" key="1">
    <citation type="submission" date="2023-07" db="EMBL/GenBank/DDBJ databases">
        <title>Genomic Encyclopedia of Type Strains, Phase IV (KMG-IV): sequencing the most valuable type-strain genomes for metagenomic binning, comparative biology and taxonomic classification.</title>
        <authorList>
            <person name="Goeker M."/>
        </authorList>
    </citation>
    <scope>NUCLEOTIDE SEQUENCE [LARGE SCALE GENOMIC DNA]</scope>
    <source>
        <strain evidence="4 5">DSM 105143</strain>
    </source>
</reference>
<evidence type="ECO:0000313" key="5">
    <source>
        <dbReference type="Proteomes" id="UP001223079"/>
    </source>
</evidence>
<evidence type="ECO:0000259" key="2">
    <source>
        <dbReference type="Pfam" id="PF01408"/>
    </source>
</evidence>
<feature type="domain" description="GFO/IDH/MocA-like oxidoreductase" evidence="3">
    <location>
        <begin position="134"/>
        <end position="269"/>
    </location>
</feature>
<dbReference type="Proteomes" id="UP001223079">
    <property type="component" value="Unassembled WGS sequence"/>
</dbReference>
<dbReference type="InterPro" id="IPR000683">
    <property type="entry name" value="Gfo/Idh/MocA-like_OxRdtase_N"/>
</dbReference>
<keyword evidence="1" id="KW-0560">Oxidoreductase</keyword>
<dbReference type="Gene3D" id="3.40.50.720">
    <property type="entry name" value="NAD(P)-binding Rossmann-like Domain"/>
    <property type="match status" value="1"/>
</dbReference>
<feature type="domain" description="Gfo/Idh/MocA-like oxidoreductase N-terminal" evidence="2">
    <location>
        <begin position="4"/>
        <end position="126"/>
    </location>
</feature>
<gene>
    <name evidence="4" type="ORF">J2S23_001154</name>
</gene>